<dbReference type="EMBL" id="UINC01165070">
    <property type="protein sequence ID" value="SVD66256.1"/>
    <property type="molecule type" value="Genomic_DNA"/>
</dbReference>
<feature type="non-terminal residue" evidence="1">
    <location>
        <position position="133"/>
    </location>
</feature>
<reference evidence="1" key="1">
    <citation type="submission" date="2018-05" db="EMBL/GenBank/DDBJ databases">
        <authorList>
            <person name="Lanie J.A."/>
            <person name="Ng W.-L."/>
            <person name="Kazmierczak K.M."/>
            <person name="Andrzejewski T.M."/>
            <person name="Davidsen T.M."/>
            <person name="Wayne K.J."/>
            <person name="Tettelin H."/>
            <person name="Glass J.I."/>
            <person name="Rusch D."/>
            <person name="Podicherti R."/>
            <person name="Tsui H.-C.T."/>
            <person name="Winkler M.E."/>
        </authorList>
    </citation>
    <scope>NUCLEOTIDE SEQUENCE</scope>
</reference>
<proteinExistence type="predicted"/>
<evidence type="ECO:0000313" key="1">
    <source>
        <dbReference type="EMBL" id="SVD66256.1"/>
    </source>
</evidence>
<dbReference type="Gene3D" id="2.20.110.10">
    <property type="entry name" value="Histone H3 K4-specific methyltransferase SET7/9 N-terminal domain"/>
    <property type="match status" value="1"/>
</dbReference>
<protein>
    <submittedName>
        <fullName evidence="1">Uncharacterized protein</fullName>
    </submittedName>
</protein>
<dbReference type="SUPFAM" id="SSF82185">
    <property type="entry name" value="Histone H3 K4-specific methyltransferase SET7/9 N-terminal domain"/>
    <property type="match status" value="1"/>
</dbReference>
<dbReference type="AlphaFoldDB" id="A0A382X513"/>
<organism evidence="1">
    <name type="scientific">marine metagenome</name>
    <dbReference type="NCBI Taxonomy" id="408172"/>
    <lineage>
        <taxon>unclassified sequences</taxon>
        <taxon>metagenomes</taxon>
        <taxon>ecological metagenomes</taxon>
    </lineage>
</organism>
<accession>A0A382X513</accession>
<name>A0A382X513_9ZZZZ</name>
<gene>
    <name evidence="1" type="ORF">METZ01_LOCUS419110</name>
</gene>
<sequence>MKTNFIIVSIVFLNTLFSQSKVNINNMVEYGGKSYKQNEDEPYTGKVFDLYKSNGKKKLEGYYKNGFRNDNWSWYGEDGEMDRSGNYRNGKKYGQWMEWDGNGNKKREEYFSKGHLVKKTEWIYEPYRSVKSF</sequence>